<dbReference type="RefSeq" id="WP_116978549.1">
    <property type="nucleotide sequence ID" value="NZ_QPMM01000016.1"/>
</dbReference>
<dbReference type="NCBIfam" id="TIGR04191">
    <property type="entry name" value="YphP_YqiW"/>
    <property type="match status" value="1"/>
</dbReference>
<dbReference type="Pfam" id="PF06491">
    <property type="entry name" value="Disulph_isomer"/>
    <property type="match status" value="1"/>
</dbReference>
<dbReference type="Proteomes" id="UP000260644">
    <property type="component" value="Unassembled WGS sequence"/>
</dbReference>
<accession>A0A3E1Y326</accession>
<dbReference type="Gene3D" id="3.40.30.10">
    <property type="entry name" value="Glutaredoxin"/>
    <property type="match status" value="1"/>
</dbReference>
<dbReference type="OrthoDB" id="9793981at2"/>
<name>A0A3E1Y326_9BACT</name>
<comment type="caution">
    <text evidence="2">The sequence shown here is derived from an EMBL/GenBank/DDBJ whole genome shotgun (WGS) entry which is preliminary data.</text>
</comment>
<reference evidence="2 3" key="1">
    <citation type="submission" date="2018-07" db="EMBL/GenBank/DDBJ databases">
        <title>Chitinophaga K2CV101002-2 sp. nov., isolated from a monsoon evergreen broad-leaved forest soil.</title>
        <authorList>
            <person name="Lv Y."/>
        </authorList>
    </citation>
    <scope>NUCLEOTIDE SEQUENCE [LARGE SCALE GENOMIC DNA]</scope>
    <source>
        <strain evidence="2 3">GDMCC 1.1288</strain>
    </source>
</reference>
<dbReference type="EMBL" id="QPMM01000016">
    <property type="protein sequence ID" value="RFS19071.1"/>
    <property type="molecule type" value="Genomic_DNA"/>
</dbReference>
<sequence>MPYSPLLIKPFKDELIDVGVKEMVTPEDVDKIMDQSGTTLVVINSVCGCAAGMARPAIRKIMEDDSIKKPDRIVTVFAGQDLDATARFRNYIADIPPSSPSIALFKDKELIYFIPKHRIESRDANAIANDLTSVFEEYLVD</sequence>
<dbReference type="InterPro" id="IPR009474">
    <property type="entry name" value="BrxB/BrxA"/>
</dbReference>
<evidence type="ECO:0000256" key="1">
    <source>
        <dbReference type="ARBA" id="ARBA00038305"/>
    </source>
</evidence>
<dbReference type="AlphaFoldDB" id="A0A3E1Y326"/>
<comment type="similarity">
    <text evidence="1">Belongs to the bacilliredoxin family.</text>
</comment>
<dbReference type="PANTHER" id="PTHR40052">
    <property type="entry name" value="UPF0403 PROTEIN YQIW-RELATED"/>
    <property type="match status" value="1"/>
</dbReference>
<evidence type="ECO:0000313" key="2">
    <source>
        <dbReference type="EMBL" id="RFS19071.1"/>
    </source>
</evidence>
<organism evidence="2 3">
    <name type="scientific">Chitinophaga silvatica</name>
    <dbReference type="NCBI Taxonomy" id="2282649"/>
    <lineage>
        <taxon>Bacteria</taxon>
        <taxon>Pseudomonadati</taxon>
        <taxon>Bacteroidota</taxon>
        <taxon>Chitinophagia</taxon>
        <taxon>Chitinophagales</taxon>
        <taxon>Chitinophagaceae</taxon>
        <taxon>Chitinophaga</taxon>
    </lineage>
</organism>
<gene>
    <name evidence="2" type="ORF">DVR12_25005</name>
</gene>
<keyword evidence="3" id="KW-1185">Reference proteome</keyword>
<dbReference type="PANTHER" id="PTHR40052:SF2">
    <property type="entry name" value="BACILLIREDOXIN BRXA"/>
    <property type="match status" value="1"/>
</dbReference>
<proteinExistence type="inferred from homology"/>
<evidence type="ECO:0000313" key="3">
    <source>
        <dbReference type="Proteomes" id="UP000260644"/>
    </source>
</evidence>
<protein>
    <submittedName>
        <fullName evidence="2">BrxA/BrxB family bacilliredoxin</fullName>
    </submittedName>
</protein>